<dbReference type="PANTHER" id="PTHR12905">
    <property type="entry name" value="METALLOPHOSPHOESTERASE"/>
    <property type="match status" value="1"/>
</dbReference>
<feature type="domain" description="Calcineurin-like phosphoesterase" evidence="1">
    <location>
        <begin position="76"/>
        <end position="243"/>
    </location>
</feature>
<dbReference type="InterPro" id="IPR029052">
    <property type="entry name" value="Metallo-depent_PP-like"/>
</dbReference>
<dbReference type="AlphaFoldDB" id="A0A0A1T988"/>
<accession>A0A0A1T988</accession>
<dbReference type="Pfam" id="PF00149">
    <property type="entry name" value="Metallophos"/>
    <property type="match status" value="1"/>
</dbReference>
<evidence type="ECO:0000259" key="1">
    <source>
        <dbReference type="Pfam" id="PF00149"/>
    </source>
</evidence>
<dbReference type="InterPro" id="IPR004843">
    <property type="entry name" value="Calcineurin-like_PHP"/>
</dbReference>
<evidence type="ECO:0000313" key="3">
    <source>
        <dbReference type="Proteomes" id="UP000039046"/>
    </source>
</evidence>
<gene>
    <name evidence="2" type="ORF">VHEMI02764</name>
</gene>
<dbReference type="GO" id="GO:0016787">
    <property type="term" value="F:hydrolase activity"/>
    <property type="evidence" value="ECO:0007669"/>
    <property type="project" value="InterPro"/>
</dbReference>
<keyword evidence="3" id="KW-1185">Reference proteome</keyword>
<dbReference type="SUPFAM" id="SSF56300">
    <property type="entry name" value="Metallo-dependent phosphatases"/>
    <property type="match status" value="1"/>
</dbReference>
<reference evidence="2 3" key="1">
    <citation type="journal article" date="2015" name="Genome Announc.">
        <title>Draft Genome Sequence and Gene Annotation of the Entomopathogenic Fungus Verticillium hemipterigenum.</title>
        <authorList>
            <person name="Horn F."/>
            <person name="Habel A."/>
            <person name="Scharf D.H."/>
            <person name="Dworschak J."/>
            <person name="Brakhage A.A."/>
            <person name="Guthke R."/>
            <person name="Hertweck C."/>
            <person name="Linde J."/>
        </authorList>
    </citation>
    <scope>NUCLEOTIDE SEQUENCE [LARGE SCALE GENOMIC DNA]</scope>
</reference>
<evidence type="ECO:0000313" key="2">
    <source>
        <dbReference type="EMBL" id="CEJ82715.1"/>
    </source>
</evidence>
<dbReference type="OrthoDB" id="630188at2759"/>
<dbReference type="Gene3D" id="3.60.21.10">
    <property type="match status" value="1"/>
</dbReference>
<proteinExistence type="predicted"/>
<dbReference type="Proteomes" id="UP000039046">
    <property type="component" value="Unassembled WGS sequence"/>
</dbReference>
<name>A0A0A1T988_9HYPO</name>
<dbReference type="InterPro" id="IPR051693">
    <property type="entry name" value="UPF0046_metallophosphoest"/>
</dbReference>
<organism evidence="2 3">
    <name type="scientific">[Torrubiella] hemipterigena</name>
    <dbReference type="NCBI Taxonomy" id="1531966"/>
    <lineage>
        <taxon>Eukaryota</taxon>
        <taxon>Fungi</taxon>
        <taxon>Dikarya</taxon>
        <taxon>Ascomycota</taxon>
        <taxon>Pezizomycotina</taxon>
        <taxon>Sordariomycetes</taxon>
        <taxon>Hypocreomycetidae</taxon>
        <taxon>Hypocreales</taxon>
        <taxon>Clavicipitaceae</taxon>
        <taxon>Clavicipitaceae incertae sedis</taxon>
        <taxon>'Torrubiella' clade</taxon>
    </lineage>
</organism>
<sequence length="326" mass="36338">MPKPFQISRPKPINVPWLTPLTPWQKFRRNPTKFTSHWLYNRQSLDREFEKNENESHSAVTVVCISDTHCTQPVVPDGDILLHAGDLTNKGSFEELQAQLNWINTLPHKYKIVIGGNHDSLLDPAYVARFPERLHEEPGTSHSDLDWGGIIYLCNTSVTLTMDEGRTISVYGSPWTPQFGTFAFQYPPIREVWPNTIPDDTDIVVTHGPPLGHLDLEGKGCPQLLHEVKRVRPKLVVFGHIHAGRGRDVITYDGFGTAYDGVMTGASGFGAVVLMPAFLARRWVSSCFARLTTLTNKNSNPTLLVNAAVVGGLRNDETHPATSLQL</sequence>
<dbReference type="HOGENOM" id="CLU_041441_3_1_1"/>
<dbReference type="EMBL" id="CDHN01000001">
    <property type="protein sequence ID" value="CEJ82715.1"/>
    <property type="molecule type" value="Genomic_DNA"/>
</dbReference>
<protein>
    <submittedName>
        <fullName evidence="2">Putative Phosphoesterase</fullName>
    </submittedName>
</protein>
<dbReference type="PANTHER" id="PTHR12905:SF0">
    <property type="entry name" value="CALCINEURIN-LIKE PHOSPHOESTERASE DOMAIN-CONTAINING PROTEIN"/>
    <property type="match status" value="1"/>
</dbReference>
<dbReference type="CDD" id="cd07379">
    <property type="entry name" value="MPP_239FB"/>
    <property type="match status" value="1"/>
</dbReference>